<dbReference type="Proteomes" id="UP001054945">
    <property type="component" value="Unassembled WGS sequence"/>
</dbReference>
<reference evidence="2 3" key="1">
    <citation type="submission" date="2021-06" db="EMBL/GenBank/DDBJ databases">
        <title>Caerostris extrusa draft genome.</title>
        <authorList>
            <person name="Kono N."/>
            <person name="Arakawa K."/>
        </authorList>
    </citation>
    <scope>NUCLEOTIDE SEQUENCE [LARGE SCALE GENOMIC DNA]</scope>
</reference>
<organism evidence="2 3">
    <name type="scientific">Caerostris extrusa</name>
    <name type="common">Bark spider</name>
    <name type="synonym">Caerostris bankana</name>
    <dbReference type="NCBI Taxonomy" id="172846"/>
    <lineage>
        <taxon>Eukaryota</taxon>
        <taxon>Metazoa</taxon>
        <taxon>Ecdysozoa</taxon>
        <taxon>Arthropoda</taxon>
        <taxon>Chelicerata</taxon>
        <taxon>Arachnida</taxon>
        <taxon>Araneae</taxon>
        <taxon>Araneomorphae</taxon>
        <taxon>Entelegynae</taxon>
        <taxon>Araneoidea</taxon>
        <taxon>Araneidae</taxon>
        <taxon>Caerostris</taxon>
    </lineage>
</organism>
<name>A0AAV4V0G6_CAEEX</name>
<feature type="region of interest" description="Disordered" evidence="1">
    <location>
        <begin position="51"/>
        <end position="94"/>
    </location>
</feature>
<comment type="caution">
    <text evidence="2">The sequence shown here is derived from an EMBL/GenBank/DDBJ whole genome shotgun (WGS) entry which is preliminary data.</text>
</comment>
<accession>A0AAV4V0G6</accession>
<proteinExistence type="predicted"/>
<sequence length="94" mass="10026">MGSELFVHEGVAPLMLGGRSPGMSALATLPVEHPIGCERTLSRIGDVLVDDFHHPHPPSHNPGSLLSSCPPQKRSSHKRTPTCWVDSAIRSSPG</sequence>
<evidence type="ECO:0000313" key="3">
    <source>
        <dbReference type="Proteomes" id="UP001054945"/>
    </source>
</evidence>
<evidence type="ECO:0000313" key="2">
    <source>
        <dbReference type="EMBL" id="GIY63727.1"/>
    </source>
</evidence>
<keyword evidence="3" id="KW-1185">Reference proteome</keyword>
<dbReference type="AlphaFoldDB" id="A0AAV4V0G6"/>
<evidence type="ECO:0000256" key="1">
    <source>
        <dbReference type="SAM" id="MobiDB-lite"/>
    </source>
</evidence>
<dbReference type="EMBL" id="BPLR01013780">
    <property type="protein sequence ID" value="GIY63727.1"/>
    <property type="molecule type" value="Genomic_DNA"/>
</dbReference>
<gene>
    <name evidence="2" type="ORF">CEXT_685001</name>
</gene>
<protein>
    <submittedName>
        <fullName evidence="2">Uncharacterized protein</fullName>
    </submittedName>
</protein>